<comment type="subcellular location">
    <subcellularLocation>
        <location evidence="2">Cell inner membrane</location>
        <topology evidence="2">Multi-pass membrane protein</topology>
    </subcellularLocation>
</comment>
<dbReference type="SMART" id="SM00304">
    <property type="entry name" value="HAMP"/>
    <property type="match status" value="1"/>
</dbReference>
<evidence type="ECO:0000256" key="1">
    <source>
        <dbReference type="ARBA" id="ARBA00000085"/>
    </source>
</evidence>
<evidence type="ECO:0000256" key="11">
    <source>
        <dbReference type="ARBA" id="ARBA00022989"/>
    </source>
</evidence>
<dbReference type="InterPro" id="IPR029095">
    <property type="entry name" value="NarX-like_N"/>
</dbReference>
<evidence type="ECO:0000256" key="12">
    <source>
        <dbReference type="ARBA" id="ARBA00023012"/>
    </source>
</evidence>
<keyword evidence="11 15" id="KW-1133">Transmembrane helix</keyword>
<evidence type="ECO:0000256" key="4">
    <source>
        <dbReference type="ARBA" id="ARBA00022519"/>
    </source>
</evidence>
<dbReference type="Gene3D" id="3.30.565.10">
    <property type="entry name" value="Histidine kinase-like ATPase, C-terminal domain"/>
    <property type="match status" value="1"/>
</dbReference>
<gene>
    <name evidence="18" type="primary">narQ</name>
    <name evidence="18" type="ORF">ERHA53_33930</name>
</gene>
<dbReference type="InterPro" id="IPR003594">
    <property type="entry name" value="HATPase_dom"/>
</dbReference>
<dbReference type="Proteomes" id="UP000677515">
    <property type="component" value="Chromosome"/>
</dbReference>
<dbReference type="PROSITE" id="PS50885">
    <property type="entry name" value="HAMP"/>
    <property type="match status" value="1"/>
</dbReference>
<evidence type="ECO:0000313" key="18">
    <source>
        <dbReference type="EMBL" id="BCQ36050.1"/>
    </source>
</evidence>
<dbReference type="PANTHER" id="PTHR24421:SF10">
    <property type="entry name" value="NITRATE_NITRITE SENSOR PROTEIN NARQ"/>
    <property type="match status" value="1"/>
</dbReference>
<dbReference type="InterPro" id="IPR016380">
    <property type="entry name" value="Sig_transdc_His_kin_NarX/NarQ"/>
</dbReference>
<keyword evidence="3 14" id="KW-1003">Cell membrane</keyword>
<dbReference type="EC" id="2.7.13.3" evidence="14"/>
<keyword evidence="19" id="KW-1185">Reference proteome</keyword>
<proteinExistence type="predicted"/>
<dbReference type="Pfam" id="PF13675">
    <property type="entry name" value="PilJ"/>
    <property type="match status" value="1"/>
</dbReference>
<dbReference type="SUPFAM" id="SSF55874">
    <property type="entry name" value="ATPase domain of HSP90 chaperone/DNA topoisomerase II/histidine kinase"/>
    <property type="match status" value="1"/>
</dbReference>
<dbReference type="Gene3D" id="6.10.340.10">
    <property type="match status" value="1"/>
</dbReference>
<dbReference type="PROSITE" id="PS50109">
    <property type="entry name" value="HIS_KIN"/>
    <property type="match status" value="1"/>
</dbReference>
<evidence type="ECO:0000259" key="16">
    <source>
        <dbReference type="PROSITE" id="PS50109"/>
    </source>
</evidence>
<evidence type="ECO:0000256" key="7">
    <source>
        <dbReference type="ARBA" id="ARBA00022692"/>
    </source>
</evidence>
<dbReference type="SUPFAM" id="SSF158472">
    <property type="entry name" value="HAMP domain-like"/>
    <property type="match status" value="1"/>
</dbReference>
<feature type="domain" description="HAMP" evidence="17">
    <location>
        <begin position="169"/>
        <end position="222"/>
    </location>
</feature>
<dbReference type="CDD" id="cd16917">
    <property type="entry name" value="HATPase_UhpB-NarQ-NarX-like"/>
    <property type="match status" value="1"/>
</dbReference>
<keyword evidence="12 14" id="KW-0902">Two-component regulatory system</keyword>
<keyword evidence="10 14" id="KW-0067">ATP-binding</keyword>
<feature type="transmembrane region" description="Helical" evidence="15">
    <location>
        <begin position="12"/>
        <end position="33"/>
    </location>
</feature>
<dbReference type="Pfam" id="PF07730">
    <property type="entry name" value="HisKA_3"/>
    <property type="match status" value="1"/>
</dbReference>
<accession>A0ABM7N3J0</accession>
<keyword evidence="6 14" id="KW-0808">Transferase</keyword>
<dbReference type="Gene3D" id="1.20.5.1930">
    <property type="match status" value="1"/>
</dbReference>
<dbReference type="Pfam" id="PF00672">
    <property type="entry name" value="HAMP"/>
    <property type="match status" value="1"/>
</dbReference>
<dbReference type="EMBL" id="AP024329">
    <property type="protein sequence ID" value="BCQ36050.1"/>
    <property type="molecule type" value="Genomic_DNA"/>
</dbReference>
<keyword evidence="4 14" id="KW-0997">Cell inner membrane</keyword>
<dbReference type="PIRSF" id="PIRSF003167">
    <property type="entry name" value="STHK_NarX/NarQ"/>
    <property type="match status" value="1"/>
</dbReference>
<evidence type="ECO:0000259" key="17">
    <source>
        <dbReference type="PROSITE" id="PS50885"/>
    </source>
</evidence>
<dbReference type="InterPro" id="IPR003660">
    <property type="entry name" value="HAMP_dom"/>
</dbReference>
<dbReference type="PANTHER" id="PTHR24421">
    <property type="entry name" value="NITRATE/NITRITE SENSOR PROTEIN NARX-RELATED"/>
    <property type="match status" value="1"/>
</dbReference>
<comment type="catalytic activity">
    <reaction evidence="1 14">
        <text>ATP + protein L-histidine = ADP + protein N-phospho-L-histidine.</text>
        <dbReference type="EC" id="2.7.13.3"/>
    </reaction>
</comment>
<evidence type="ECO:0000256" key="2">
    <source>
        <dbReference type="ARBA" id="ARBA00004429"/>
    </source>
</evidence>
<name>A0ABM7N3J0_ERWRD</name>
<keyword evidence="8 14" id="KW-0547">Nucleotide-binding</keyword>
<evidence type="ECO:0000256" key="15">
    <source>
        <dbReference type="SAM" id="Phobius"/>
    </source>
</evidence>
<keyword evidence="5" id="KW-0597">Phosphoprotein</keyword>
<evidence type="ECO:0000256" key="10">
    <source>
        <dbReference type="ARBA" id="ARBA00022840"/>
    </source>
</evidence>
<evidence type="ECO:0000256" key="3">
    <source>
        <dbReference type="ARBA" id="ARBA00022475"/>
    </source>
</evidence>
<evidence type="ECO:0000256" key="13">
    <source>
        <dbReference type="ARBA" id="ARBA00023136"/>
    </source>
</evidence>
<sequence>MPLTRSLTSSLARALFAIVVLSVISSGLALLMLSGSLRDAEAVNLAGSLRMQVWRLNWDVTAHSPLYAQHMADYQRTLHSPALTALDRFYVPATVRQRYRELLMAAQHPASQMAGNPGQVIHQVAQIDRFVLALQHWAERKVRLAALTCLLGFVAIALLVYLILRRIRQSVVGPLQQLVSASEAIEQTDFHLPPLSTHLPNELGVLARAFTRMSGELEKSWRAMSLNVEEKTADLTRANRRLSLLYACSQQLSHSVKGQEAFLQTLQLVSDHEKLSFIALSTPEFGSLSVGHILADRQWQMLPLRRHPQQPICGELRWQADQNESPLMNSVASLLVHGLELWQAQQQVQSLLLLQERAAIARELHDSLAQSLTFLRIQLVRLKRALNADAASERAIVEEFEQALSTANRQLRELLTTFRLSIEPASLARALEQVIAPLRPQSTAAITLACQLDVQLPAQQHIHVLQIVREALLNAVRHAHGTEICVSGDNHPTEGVTLTICDNGVGMATIEEPEGHYGLNIMHERAALLNGELTITRGVNGGTCVSLHFTPLTESGPGKEL</sequence>
<evidence type="ECO:0000256" key="14">
    <source>
        <dbReference type="PIRNR" id="PIRNR003167"/>
    </source>
</evidence>
<evidence type="ECO:0000256" key="6">
    <source>
        <dbReference type="ARBA" id="ARBA00022679"/>
    </source>
</evidence>
<keyword evidence="7 15" id="KW-0812">Transmembrane</keyword>
<dbReference type="InterPro" id="IPR036890">
    <property type="entry name" value="HATPase_C_sf"/>
</dbReference>
<feature type="transmembrane region" description="Helical" evidence="15">
    <location>
        <begin position="144"/>
        <end position="164"/>
    </location>
</feature>
<keyword evidence="13 14" id="KW-0472">Membrane</keyword>
<dbReference type="CDD" id="cd22899">
    <property type="entry name" value="NarQ_sensor"/>
    <property type="match status" value="1"/>
</dbReference>
<evidence type="ECO:0000256" key="9">
    <source>
        <dbReference type="ARBA" id="ARBA00022777"/>
    </source>
</evidence>
<dbReference type="InterPro" id="IPR005467">
    <property type="entry name" value="His_kinase_dom"/>
</dbReference>
<keyword evidence="9 14" id="KW-0418">Kinase</keyword>
<dbReference type="Gene3D" id="1.20.120.960">
    <property type="entry name" value="Histidine kinase NarX, sensor domain"/>
    <property type="match status" value="1"/>
</dbReference>
<feature type="domain" description="Histidine kinase" evidence="16">
    <location>
        <begin position="359"/>
        <end position="553"/>
    </location>
</feature>
<evidence type="ECO:0000256" key="5">
    <source>
        <dbReference type="ARBA" id="ARBA00022553"/>
    </source>
</evidence>
<protein>
    <recommendedName>
        <fullName evidence="14">Sensor protein</fullName>
        <ecNumber evidence="14">2.7.13.3</ecNumber>
    </recommendedName>
</protein>
<dbReference type="CDD" id="cd06225">
    <property type="entry name" value="HAMP"/>
    <property type="match status" value="1"/>
</dbReference>
<evidence type="ECO:0000313" key="19">
    <source>
        <dbReference type="Proteomes" id="UP000677515"/>
    </source>
</evidence>
<dbReference type="InterPro" id="IPR042295">
    <property type="entry name" value="NarX-like_N_sf"/>
</dbReference>
<dbReference type="NCBIfam" id="NF008184">
    <property type="entry name" value="PRK10935.1"/>
    <property type="match status" value="1"/>
</dbReference>
<dbReference type="RefSeq" id="WP_212815648.1">
    <property type="nucleotide sequence ID" value="NZ_AP024329.1"/>
</dbReference>
<dbReference type="InterPro" id="IPR050482">
    <property type="entry name" value="Sensor_HK_TwoCompSys"/>
</dbReference>
<dbReference type="SMART" id="SM00387">
    <property type="entry name" value="HATPase_c"/>
    <property type="match status" value="1"/>
</dbReference>
<dbReference type="InterPro" id="IPR011712">
    <property type="entry name" value="Sig_transdc_His_kin_sub3_dim/P"/>
</dbReference>
<evidence type="ECO:0000256" key="8">
    <source>
        <dbReference type="ARBA" id="ARBA00022741"/>
    </source>
</evidence>
<reference evidence="18 19" key="1">
    <citation type="submission" date="2021-01" db="EMBL/GenBank/DDBJ databases">
        <title>Complete genome sequence of Erwinia rhapontici MAFF 311153.</title>
        <authorList>
            <person name="Morohoshi T."/>
            <person name="Someya N."/>
        </authorList>
    </citation>
    <scope>NUCLEOTIDE SEQUENCE [LARGE SCALE GENOMIC DNA]</scope>
    <source>
        <strain evidence="18 19">MAFF 311153</strain>
    </source>
</reference>
<organism evidence="18 19">
    <name type="scientific">Erwinia rhapontici</name>
    <name type="common">Pectobacterium rhapontici</name>
    <dbReference type="NCBI Taxonomy" id="55212"/>
    <lineage>
        <taxon>Bacteria</taxon>
        <taxon>Pseudomonadati</taxon>
        <taxon>Pseudomonadota</taxon>
        <taxon>Gammaproteobacteria</taxon>
        <taxon>Enterobacterales</taxon>
        <taxon>Erwiniaceae</taxon>
        <taxon>Erwinia</taxon>
    </lineage>
</organism>
<dbReference type="Pfam" id="PF02518">
    <property type="entry name" value="HATPase_c"/>
    <property type="match status" value="1"/>
</dbReference>